<dbReference type="Proteomes" id="UP001148018">
    <property type="component" value="Unassembled WGS sequence"/>
</dbReference>
<protein>
    <submittedName>
        <fullName evidence="1">Uncharacterized protein</fullName>
    </submittedName>
</protein>
<sequence>MNRASEDGLVVNPGMHIHLTSLGGFPRRLEGITVWTQPSAIIPYPITIHHSSGARLYREAHRHSGVSLRDPNEGERNRSESSARIWMWINQLASVCANDPEIAMWTPRGAQSISTPLSGQ</sequence>
<organism evidence="1 2">
    <name type="scientific">Muraenolepis orangiensis</name>
    <name type="common">Patagonian moray cod</name>
    <dbReference type="NCBI Taxonomy" id="630683"/>
    <lineage>
        <taxon>Eukaryota</taxon>
        <taxon>Metazoa</taxon>
        <taxon>Chordata</taxon>
        <taxon>Craniata</taxon>
        <taxon>Vertebrata</taxon>
        <taxon>Euteleostomi</taxon>
        <taxon>Actinopterygii</taxon>
        <taxon>Neopterygii</taxon>
        <taxon>Teleostei</taxon>
        <taxon>Neoteleostei</taxon>
        <taxon>Acanthomorphata</taxon>
        <taxon>Zeiogadaria</taxon>
        <taxon>Gadariae</taxon>
        <taxon>Gadiformes</taxon>
        <taxon>Muraenolepidoidei</taxon>
        <taxon>Muraenolepididae</taxon>
        <taxon>Muraenolepis</taxon>
    </lineage>
</organism>
<keyword evidence="2" id="KW-1185">Reference proteome</keyword>
<reference evidence="1" key="1">
    <citation type="submission" date="2022-07" db="EMBL/GenBank/DDBJ databases">
        <title>Chromosome-level genome of Muraenolepis orangiensis.</title>
        <authorList>
            <person name="Kim J."/>
        </authorList>
    </citation>
    <scope>NUCLEOTIDE SEQUENCE</scope>
    <source>
        <strain evidence="1">KU_S4_2022</strain>
        <tissue evidence="1">Muscle</tissue>
    </source>
</reference>
<accession>A0A9Q0DL85</accession>
<comment type="caution">
    <text evidence="1">The sequence shown here is derived from an EMBL/GenBank/DDBJ whole genome shotgun (WGS) entry which is preliminary data.</text>
</comment>
<proteinExistence type="predicted"/>
<dbReference type="AlphaFoldDB" id="A0A9Q0DL85"/>
<name>A0A9Q0DL85_9TELE</name>
<evidence type="ECO:0000313" key="1">
    <source>
        <dbReference type="EMBL" id="KAJ3590745.1"/>
    </source>
</evidence>
<dbReference type="EMBL" id="JANIIK010000114">
    <property type="protein sequence ID" value="KAJ3590745.1"/>
    <property type="molecule type" value="Genomic_DNA"/>
</dbReference>
<evidence type="ECO:0000313" key="2">
    <source>
        <dbReference type="Proteomes" id="UP001148018"/>
    </source>
</evidence>
<gene>
    <name evidence="1" type="ORF">NHX12_008694</name>
</gene>